<evidence type="ECO:0000313" key="2">
    <source>
        <dbReference type="Proteomes" id="UP000564806"/>
    </source>
</evidence>
<dbReference type="RefSeq" id="WP_175371645.1">
    <property type="nucleotide sequence ID" value="NZ_JABWCS010000206.1"/>
</dbReference>
<evidence type="ECO:0000313" key="1">
    <source>
        <dbReference type="EMBL" id="NUU61094.1"/>
    </source>
</evidence>
<protein>
    <submittedName>
        <fullName evidence="1">Uncharacterized protein</fullName>
    </submittedName>
</protein>
<accession>A0A850EP56</accession>
<name>A0A850EP56_9BACL</name>
<gene>
    <name evidence="1" type="ORF">HPT30_12115</name>
</gene>
<sequence length="386" mass="43986">MALAEREVPESEENVSEVTELLRLIRSVTKDAVILFMKLKYGSEIKKTITLTELGNLVANDQNNEFIIKSLIDISDCIKEINHDTFAELCEIYEVKDIIFNEDIRFTVVKCYLALDITTFQRIKVTAAVNKDKSFEVLAGKKVDEPIVFNKKHKQEINDVMGGLIEKGRNYIINTEVVKDEIIMTAHFEQRKKTFTTIGKGKTISSVTVVPTAKAVAKYEIKTNRIQLKCGKNKKIKDSIINAFGVVFFKDINHFSDSDQQRVYNLMQVKREGFEVVLNEELAQEIETAFIVEETLKIPVDNSWAIMTLKSMDVEKLLKELSNNKYDLSSMERTELTIEIKLKPKLDDEKAKSIKVTVSNDSKINCDPKYISVINKCLSAWGIHVG</sequence>
<proteinExistence type="predicted"/>
<dbReference type="Proteomes" id="UP000564806">
    <property type="component" value="Unassembled WGS sequence"/>
</dbReference>
<dbReference type="EMBL" id="JABWCS010000206">
    <property type="protein sequence ID" value="NUU61094.1"/>
    <property type="molecule type" value="Genomic_DNA"/>
</dbReference>
<keyword evidence="2" id="KW-1185">Reference proteome</keyword>
<comment type="caution">
    <text evidence="1">The sequence shown here is derived from an EMBL/GenBank/DDBJ whole genome shotgun (WGS) entry which is preliminary data.</text>
</comment>
<reference evidence="1" key="1">
    <citation type="submission" date="2020-06" db="EMBL/GenBank/DDBJ databases">
        <title>Paenibacillus sp. nov., isolated from soil.</title>
        <authorList>
            <person name="Seo Y.L."/>
        </authorList>
    </citation>
    <scope>NUCLEOTIDE SEQUENCE [LARGE SCALE GENOMIC DNA]</scope>
    <source>
        <strain evidence="1">JW14</strain>
    </source>
</reference>
<dbReference type="AlphaFoldDB" id="A0A850EP56"/>
<organism evidence="1 2">
    <name type="scientific">Paenibacillus agri</name>
    <dbReference type="NCBI Taxonomy" id="2744309"/>
    <lineage>
        <taxon>Bacteria</taxon>
        <taxon>Bacillati</taxon>
        <taxon>Bacillota</taxon>
        <taxon>Bacilli</taxon>
        <taxon>Bacillales</taxon>
        <taxon>Paenibacillaceae</taxon>
        <taxon>Paenibacillus</taxon>
    </lineage>
</organism>